<dbReference type="EMBL" id="HAEJ01000722">
    <property type="protein sequence ID" value="SBS41179.1"/>
    <property type="molecule type" value="Transcribed_RNA"/>
</dbReference>
<feature type="compositionally biased region" description="Polar residues" evidence="1">
    <location>
        <begin position="103"/>
        <end position="129"/>
    </location>
</feature>
<evidence type="ECO:0000313" key="2">
    <source>
        <dbReference type="EMBL" id="SBS41179.1"/>
    </source>
</evidence>
<feature type="compositionally biased region" description="Polar residues" evidence="1">
    <location>
        <begin position="1"/>
        <end position="10"/>
    </location>
</feature>
<feature type="compositionally biased region" description="Low complexity" evidence="1">
    <location>
        <begin position="76"/>
        <end position="85"/>
    </location>
</feature>
<reference evidence="2" key="1">
    <citation type="submission" date="2016-05" db="EMBL/GenBank/DDBJ databases">
        <authorList>
            <person name="Lavstsen T."/>
            <person name="Jespersen J.S."/>
        </authorList>
    </citation>
    <scope>NUCLEOTIDE SEQUENCE</scope>
    <source>
        <tissue evidence="2">Brain</tissue>
    </source>
</reference>
<dbReference type="AlphaFoldDB" id="A0A1A8TYK8"/>
<gene>
    <name evidence="2" type="primary">CU041398.1</name>
</gene>
<evidence type="ECO:0000256" key="1">
    <source>
        <dbReference type="SAM" id="MobiDB-lite"/>
    </source>
</evidence>
<proteinExistence type="predicted"/>
<feature type="non-terminal residue" evidence="2">
    <location>
        <position position="129"/>
    </location>
</feature>
<organism evidence="2">
    <name type="scientific">Nothobranchius furzeri</name>
    <name type="common">Turquoise killifish</name>
    <dbReference type="NCBI Taxonomy" id="105023"/>
    <lineage>
        <taxon>Eukaryota</taxon>
        <taxon>Metazoa</taxon>
        <taxon>Chordata</taxon>
        <taxon>Craniata</taxon>
        <taxon>Vertebrata</taxon>
        <taxon>Euteleostomi</taxon>
        <taxon>Actinopterygii</taxon>
        <taxon>Neopterygii</taxon>
        <taxon>Teleostei</taxon>
        <taxon>Neoteleostei</taxon>
        <taxon>Acanthomorphata</taxon>
        <taxon>Ovalentaria</taxon>
        <taxon>Atherinomorphae</taxon>
        <taxon>Cyprinodontiformes</taxon>
        <taxon>Nothobranchiidae</taxon>
        <taxon>Nothobranchius</taxon>
    </lineage>
</organism>
<accession>A0A1A8TYK8</accession>
<reference evidence="2" key="2">
    <citation type="submission" date="2016-06" db="EMBL/GenBank/DDBJ databases">
        <title>The genome of a short-lived fish provides insights into sex chromosome evolution and the genetic control of aging.</title>
        <authorList>
            <person name="Reichwald K."/>
            <person name="Felder M."/>
            <person name="Petzold A."/>
            <person name="Koch P."/>
            <person name="Groth M."/>
            <person name="Platzer M."/>
        </authorList>
    </citation>
    <scope>NUCLEOTIDE SEQUENCE</scope>
    <source>
        <tissue evidence="2">Brain</tissue>
    </source>
</reference>
<protein>
    <submittedName>
        <fullName evidence="2">Uncharacterized protein</fullName>
    </submittedName>
</protein>
<feature type="region of interest" description="Disordered" evidence="1">
    <location>
        <begin position="1"/>
        <end position="129"/>
    </location>
</feature>
<name>A0A1A8TYK8_NOTFU</name>
<feature type="non-terminal residue" evidence="2">
    <location>
        <position position="1"/>
    </location>
</feature>
<sequence>TVEAQITEQNLPECETRTHPDNLPEWEMSTEPGDLPDCQIKTQPENLPECGATPDEGSLEGSKTDVESVNDELKTENTTNLPEEPTCSEPAGGERLDDEIGNQLDTASETPKTSRLSERATTQPDRLQY</sequence>
<feature type="compositionally biased region" description="Basic and acidic residues" evidence="1">
    <location>
        <begin position="62"/>
        <end position="75"/>
    </location>
</feature>